<dbReference type="HOGENOM" id="CLU_000401_0_0_1"/>
<dbReference type="STRING" id="1423351.A0A074RH80"/>
<evidence type="ECO:0000313" key="2">
    <source>
        <dbReference type="EMBL" id="KEP46134.1"/>
    </source>
</evidence>
<dbReference type="Pfam" id="PF02263">
    <property type="entry name" value="GBP"/>
    <property type="match status" value="1"/>
</dbReference>
<organism evidence="2 3">
    <name type="scientific">Rhizoctonia solani 123E</name>
    <dbReference type="NCBI Taxonomy" id="1423351"/>
    <lineage>
        <taxon>Eukaryota</taxon>
        <taxon>Fungi</taxon>
        <taxon>Dikarya</taxon>
        <taxon>Basidiomycota</taxon>
        <taxon>Agaricomycotina</taxon>
        <taxon>Agaricomycetes</taxon>
        <taxon>Cantharellales</taxon>
        <taxon>Ceratobasidiaceae</taxon>
        <taxon>Rhizoctonia</taxon>
    </lineage>
</organism>
<dbReference type="InterPro" id="IPR015894">
    <property type="entry name" value="Guanylate-bd_N"/>
</dbReference>
<keyword evidence="3" id="KW-1185">Reference proteome</keyword>
<dbReference type="Proteomes" id="UP000027456">
    <property type="component" value="Unassembled WGS sequence"/>
</dbReference>
<protein>
    <submittedName>
        <fullName evidence="2">Putative cytochrome P450 family protein</fullName>
    </submittedName>
</protein>
<dbReference type="PANTHER" id="PTHR22796">
    <property type="entry name" value="URG4-RELATED"/>
    <property type="match status" value="1"/>
</dbReference>
<evidence type="ECO:0000313" key="3">
    <source>
        <dbReference type="Proteomes" id="UP000027456"/>
    </source>
</evidence>
<dbReference type="InterPro" id="IPR027417">
    <property type="entry name" value="P-loop_NTPase"/>
</dbReference>
<dbReference type="OrthoDB" id="2343366at2759"/>
<evidence type="ECO:0000259" key="1">
    <source>
        <dbReference type="Pfam" id="PF02263"/>
    </source>
</evidence>
<reference evidence="2 3" key="1">
    <citation type="submission" date="2013-12" db="EMBL/GenBank/DDBJ databases">
        <authorList>
            <person name="Cubeta M."/>
            <person name="Pakala S."/>
            <person name="Fedorova N."/>
            <person name="Thomas E."/>
            <person name="Dean R."/>
            <person name="Jabaji S."/>
            <person name="Neate S."/>
            <person name="Toda T."/>
            <person name="Tavantzis S."/>
            <person name="Vilgalys R."/>
            <person name="Bharathan N."/>
            <person name="Pakala S."/>
            <person name="Losada L.S."/>
            <person name="Zafar N."/>
            <person name="Nierman W."/>
        </authorList>
    </citation>
    <scope>NUCLEOTIDE SEQUENCE [LARGE SCALE GENOMIC DNA]</scope>
    <source>
        <strain evidence="2 3">123E</strain>
    </source>
</reference>
<proteinExistence type="predicted"/>
<comment type="caution">
    <text evidence="2">The sequence shown here is derived from an EMBL/GenBank/DDBJ whole genome shotgun (WGS) entry which is preliminary data.</text>
</comment>
<dbReference type="SUPFAM" id="SSF52540">
    <property type="entry name" value="P-loop containing nucleoside triphosphate hydrolases"/>
    <property type="match status" value="1"/>
</dbReference>
<dbReference type="GO" id="GO:0003924">
    <property type="term" value="F:GTPase activity"/>
    <property type="evidence" value="ECO:0007669"/>
    <property type="project" value="InterPro"/>
</dbReference>
<sequence length="1544" mass="173779">MPGPPEPKRILESCPNLFQLLELVQDLGPGVEKVVISQESFSRLLNLLQPGSYQAISKINLKSLDQLCIKPIGIYGDPVEIIMFLARVSYLDTNSAAPLSQVIKSSGPAAVLSSGLYLALDPQHQVHQSKSAYIIYWPEETTWQDQLAYSSVRSNRVTFMHNLTKLVDQVIALVAAKQARGLNLAPHVPYYELEEVSDRHVPFEIQNQPDFNVTSSPGFTIPVDPYLSNGDENVEVRLVPAEEHVALMVVRRDTEKFEKTLGATELREMIHNRSFQLGEVSPDDVAILGAHGLREKYKTVFETYDLRVQLLESDHHALKEIENEYVENTLEQEKKVILAEVHKIIDEIYNRVYPSLGSLEAPSPGTEDYHRKYPILNDLLSSVQEACNPNHIQDEEFQTLKSRWLFVKSCFAAHPELSVTQRGECVDYIFNRLPGLEEVDGRAILLPTNWNIEIPEETRQLPPEDPGFIEDLRSLESVYPQLSRIAQQIRLCLRHFITRLKLRIAKDQVAQFLPLERERLMRDLRNESEHQLKEGRKNAFGTLLRYLQRAMAITIASPKLRLESVAEITNRQRLDESARYCCTGYLRSTDSARDHHSIYSFDIIQSSPNSQVQLNKSMLRFEFTLEKDQSIEFIQLVHDKCVIVVAGKQWTYLYVDGSTRLSTDQPRVRLNREALGGQQCIFALDQFTRLLGVVHGQKDDLKLSIYIFDELFTNLRSRGSPIPLKNWYNQPVDISTMCFVSGLEEVCLIETSGRVRICSLVTQQFRTASLQIDRPIIDAFSAPDGSCLLVAVADEHTPTLHQLLAFHWASFGTNKKGINSASLVPCDGYRTATRLEGRGRVHVVSFNGDTKAISSTALHITQRETEFSFRSDREQARISAAETVNNGLIDCHLEVWTRFPVVPAVARNTLAATNRQPRQLVFVSPIALDEVGEYFARMISTFKTTTRKPMGGSLSAIEVKSTDSNGISGDLFNQTSEFKMGSFIVELLCLIPLHLAVTRENRFIPLKDGVWDPDYECSLLGADVPAIIDALSLGWYEPLFQSYMAKKPVRVVSSMGEQNVGKSYFLNHFADTPFAGSAMHTTEGVWLSCTPTEKYLLVSLDFEGVRSIERSAQEDALLVLFNTAISNLVLFRHNFVMSRDIAGLFTSFQSSATVLDPNVNRGLFNSTLAIVIKDVTDADSRDIAREFSLRFQPIVEMERDQNFISRLHRGRIQIIPWPVINSPEFYTLFKSLHRRLDQQPFTYGSGGAFLHNLKTLMAKVKTSDWGSLDDNLATHRAQQMMERLPNALCYGRDDEGPLKNIDTDEELSTSEQIPALFVPEFSGASLAEDGVLAEQALQSLIHTCGPTAHTRNPLSDRSYAKALQNRFNEIVDERLSLVQHWVSVNIERFASDNQDILNLTDKLHTAALSMRTAVRLCSSGCAECRLLCLRAYKHSGKHSCKTDHRCVASCEVAEEHSQREPCGLPAGHGGRHMCDVRAHSCGQECSLSEMGGCVQSCIKPLGHEDEHICSARAHLCGKPCDLRNVRQGVHRVLYSCPGICNAPW</sequence>
<dbReference type="PANTHER" id="PTHR22796:SF1">
    <property type="entry name" value="VWFA DOMAIN-CONTAINING PROTEIN"/>
    <property type="match status" value="1"/>
</dbReference>
<gene>
    <name evidence="2" type="ORF">V565_216920</name>
</gene>
<accession>A0A074RH80</accession>
<feature type="domain" description="Guanylate-binding protein N-terminal" evidence="1">
    <location>
        <begin position="1044"/>
        <end position="1119"/>
    </location>
</feature>
<dbReference type="EMBL" id="AZST01001267">
    <property type="protein sequence ID" value="KEP46134.1"/>
    <property type="molecule type" value="Genomic_DNA"/>
</dbReference>
<dbReference type="GO" id="GO:0005525">
    <property type="term" value="F:GTP binding"/>
    <property type="evidence" value="ECO:0007669"/>
    <property type="project" value="InterPro"/>
</dbReference>
<name>A0A074RH80_9AGAM</name>
<dbReference type="Gene3D" id="3.40.50.300">
    <property type="entry name" value="P-loop containing nucleotide triphosphate hydrolases"/>
    <property type="match status" value="1"/>
</dbReference>